<dbReference type="GO" id="GO:0005634">
    <property type="term" value="C:nucleus"/>
    <property type="evidence" value="ECO:0007669"/>
    <property type="project" value="UniProtKB-SubCell"/>
</dbReference>
<dbReference type="InterPro" id="IPR027417">
    <property type="entry name" value="P-loop_NTPase"/>
</dbReference>
<comment type="subunit">
    <text evidence="9">Monomer.</text>
</comment>
<organism evidence="10 11">
    <name type="scientific">Stephanodiscus triporus</name>
    <dbReference type="NCBI Taxonomy" id="2934178"/>
    <lineage>
        <taxon>Eukaryota</taxon>
        <taxon>Sar</taxon>
        <taxon>Stramenopiles</taxon>
        <taxon>Ochrophyta</taxon>
        <taxon>Bacillariophyta</taxon>
        <taxon>Coscinodiscophyceae</taxon>
        <taxon>Thalassiosirophycidae</taxon>
        <taxon>Stephanodiscales</taxon>
        <taxon>Stephanodiscaceae</taxon>
        <taxon>Stephanodiscus</taxon>
    </lineage>
</organism>
<dbReference type="PRINTS" id="PR00094">
    <property type="entry name" value="ADENYLTKNASE"/>
</dbReference>
<evidence type="ECO:0000256" key="1">
    <source>
        <dbReference type="ARBA" id="ARBA00022490"/>
    </source>
</evidence>
<keyword evidence="5 9" id="KW-0067">ATP-binding</keyword>
<dbReference type="EC" id="2.7.4.14" evidence="9"/>
<dbReference type="InterPro" id="IPR006266">
    <property type="entry name" value="UMP_CMP_kinase"/>
</dbReference>
<dbReference type="GO" id="GO:0005737">
    <property type="term" value="C:cytoplasm"/>
    <property type="evidence" value="ECO:0007669"/>
    <property type="project" value="UniProtKB-SubCell"/>
</dbReference>
<comment type="function">
    <text evidence="9">Catalyzes the phosphorylation of pyrimidine nucleoside monophosphates at the expense of ATP. Plays an important role in de novo pyrimidine nucleotide biosynthesis. Has preference for UMP and CMP as phosphate acceptors.</text>
</comment>
<comment type="similarity">
    <text evidence="9">Belongs to the adenylate kinase family. UMP-CMP kinase subfamily.</text>
</comment>
<comment type="caution">
    <text evidence="10">The sequence shown here is derived from an EMBL/GenBank/DDBJ whole genome shotgun (WGS) entry which is preliminary data.</text>
</comment>
<dbReference type="PANTHER" id="PTHR23359">
    <property type="entry name" value="NUCLEOTIDE KINASE"/>
    <property type="match status" value="1"/>
</dbReference>
<evidence type="ECO:0000256" key="5">
    <source>
        <dbReference type="ARBA" id="ARBA00022840"/>
    </source>
</evidence>
<keyword evidence="6 9" id="KW-0665">Pyrimidine biosynthesis</keyword>
<feature type="binding site" evidence="9">
    <location>
        <position position="226"/>
    </location>
    <ligand>
        <name>ATP</name>
        <dbReference type="ChEBI" id="CHEBI:30616"/>
    </ligand>
</feature>
<accession>A0ABD3NMR8</accession>
<feature type="binding site" evidence="9">
    <location>
        <position position="147"/>
    </location>
    <ligand>
        <name>CMP</name>
        <dbReference type="ChEBI" id="CHEBI:60377"/>
    </ligand>
</feature>
<feature type="binding site" evidence="9">
    <location>
        <begin position="140"/>
        <end position="143"/>
    </location>
    <ligand>
        <name>a ribonucleoside 5'-phosphate</name>
        <dbReference type="ChEBI" id="CHEBI:58043"/>
    </ligand>
</feature>
<gene>
    <name evidence="10" type="ORF">ACHAW5_008542</name>
</gene>
<keyword evidence="4 9" id="KW-0418">Kinase</keyword>
<dbReference type="GO" id="GO:0006221">
    <property type="term" value="P:pyrimidine nucleotide biosynthetic process"/>
    <property type="evidence" value="ECO:0007669"/>
    <property type="project" value="UniProtKB-UniRule"/>
</dbReference>
<comment type="cofactor">
    <cofactor evidence="9">
        <name>Mg(2+)</name>
        <dbReference type="ChEBI" id="CHEBI:18420"/>
    </cofactor>
    <text evidence="9">Binds 1 Mg(2+) ion per monomer.</text>
</comment>
<evidence type="ECO:0000256" key="3">
    <source>
        <dbReference type="ARBA" id="ARBA00022741"/>
    </source>
</evidence>
<evidence type="ECO:0000256" key="6">
    <source>
        <dbReference type="ARBA" id="ARBA00022975"/>
    </source>
</evidence>
<dbReference type="AlphaFoldDB" id="A0ABD3NMR8"/>
<evidence type="ECO:0000256" key="8">
    <source>
        <dbReference type="ARBA" id="ARBA00048116"/>
    </source>
</evidence>
<dbReference type="Proteomes" id="UP001530315">
    <property type="component" value="Unassembled WGS sequence"/>
</dbReference>
<keyword evidence="7 9" id="KW-0539">Nucleus</keyword>
<feature type="binding site" evidence="9">
    <location>
        <begin position="61"/>
        <end position="66"/>
    </location>
    <ligand>
        <name>ATP</name>
        <dbReference type="ChEBI" id="CHEBI:30616"/>
    </ligand>
</feature>
<comment type="subcellular location">
    <subcellularLocation>
        <location evidence="9">Cytoplasm</location>
    </subcellularLocation>
    <subcellularLocation>
        <location evidence="9">Nucleus</location>
    </subcellularLocation>
</comment>
<evidence type="ECO:0000313" key="11">
    <source>
        <dbReference type="Proteomes" id="UP001530315"/>
    </source>
</evidence>
<evidence type="ECO:0000256" key="7">
    <source>
        <dbReference type="ARBA" id="ARBA00023242"/>
    </source>
</evidence>
<dbReference type="Pfam" id="PF00406">
    <property type="entry name" value="ADK"/>
    <property type="match status" value="1"/>
</dbReference>
<keyword evidence="1 9" id="KW-0963">Cytoplasm</keyword>
<comment type="catalytic activity">
    <reaction evidence="9">
        <text>dCMP + ATP = dCDP + ADP</text>
        <dbReference type="Rhea" id="RHEA:25094"/>
        <dbReference type="ChEBI" id="CHEBI:30616"/>
        <dbReference type="ChEBI" id="CHEBI:57566"/>
        <dbReference type="ChEBI" id="CHEBI:58593"/>
        <dbReference type="ChEBI" id="CHEBI:456216"/>
        <dbReference type="EC" id="2.7.4.14"/>
    </reaction>
</comment>
<dbReference type="GO" id="GO:0016301">
    <property type="term" value="F:kinase activity"/>
    <property type="evidence" value="ECO:0007669"/>
    <property type="project" value="UniProtKB-KW"/>
</dbReference>
<keyword evidence="3 9" id="KW-0547">Nucleotide-binding</keyword>
<dbReference type="CDD" id="cd01428">
    <property type="entry name" value="ADK"/>
    <property type="match status" value="1"/>
</dbReference>
<keyword evidence="2 9" id="KW-0808">Transferase</keyword>
<comment type="domain">
    <text evidence="9">Consists of three domains, a large central CORE domain and two small peripheral domains, NMPbind and LID, which undergo movements during catalysis. The LID domain closes over the site of phosphoryl transfer upon ATP binding. Assembling and dissambling the active center during each catalytic cycle provides an effective means to prevent ATP hydrolysis.</text>
</comment>
<comment type="catalytic activity">
    <reaction evidence="8 9">
        <text>UMP + ATP = UDP + ADP</text>
        <dbReference type="Rhea" id="RHEA:24400"/>
        <dbReference type="ChEBI" id="CHEBI:30616"/>
        <dbReference type="ChEBI" id="CHEBI:57865"/>
        <dbReference type="ChEBI" id="CHEBI:58223"/>
        <dbReference type="ChEBI" id="CHEBI:456216"/>
        <dbReference type="EC" id="2.7.4.14"/>
    </reaction>
</comment>
<evidence type="ECO:0000313" key="10">
    <source>
        <dbReference type="EMBL" id="KAL3777250.1"/>
    </source>
</evidence>
<evidence type="ECO:0000256" key="9">
    <source>
        <dbReference type="HAMAP-Rule" id="MF_03172"/>
    </source>
</evidence>
<comment type="catalytic activity">
    <reaction evidence="9">
        <text>CMP + ATP = CDP + ADP</text>
        <dbReference type="Rhea" id="RHEA:11600"/>
        <dbReference type="ChEBI" id="CHEBI:30616"/>
        <dbReference type="ChEBI" id="CHEBI:58069"/>
        <dbReference type="ChEBI" id="CHEBI:60377"/>
        <dbReference type="ChEBI" id="CHEBI:456216"/>
        <dbReference type="EC" id="2.7.4.14"/>
    </reaction>
</comment>
<dbReference type="InterPro" id="IPR000850">
    <property type="entry name" value="Adenylat/UMP-CMP_kin"/>
</dbReference>
<evidence type="ECO:0000256" key="4">
    <source>
        <dbReference type="ARBA" id="ARBA00022777"/>
    </source>
</evidence>
<evidence type="ECO:0000256" key="2">
    <source>
        <dbReference type="ARBA" id="ARBA00022679"/>
    </source>
</evidence>
<dbReference type="GO" id="GO:0005524">
    <property type="term" value="F:ATP binding"/>
    <property type="evidence" value="ECO:0007669"/>
    <property type="project" value="UniProtKB-KW"/>
</dbReference>
<sequence>MAHHSCSSQSKRFCPFSLFLFVGSAITSVRYLQRASSKKSAELGADDVEPFRVVFVLGGPGAGKGTQCQLLSDNLGWSHLSAGDLLRAERTKVGSELADVINANISAGKIVPSEITVKLIKNAMEELRRTKGRTKFLIDGFPRSEGNVTAWKEVVGSQANVERVFFFECPEDILTSRLLERSKTSGRIDDSIDVIRKRFDTYREESMPIIEMYEKDGKVRKIIADRSIEEVYQEVESILRE</sequence>
<protein>
    <recommendedName>
        <fullName evidence="9">UMP-CMP kinase</fullName>
        <ecNumber evidence="9">2.7.4.14</ecNumber>
    </recommendedName>
    <alternativeName>
        <fullName evidence="9">Deoxycytidylate kinase</fullName>
        <shortName evidence="9">CK</shortName>
        <shortName evidence="9">dCMP kinase</shortName>
    </alternativeName>
    <alternativeName>
        <fullName evidence="9">Uridine monophosphate/cytidine monophosphate kinase</fullName>
        <shortName evidence="9">UMP/CMP kinase</shortName>
        <shortName evidence="9">UMP/CMPK</shortName>
    </alternativeName>
</protein>
<keyword evidence="11" id="KW-1185">Reference proteome</keyword>
<dbReference type="InterPro" id="IPR033690">
    <property type="entry name" value="Adenylat_kinase_CS"/>
</dbReference>
<dbReference type="NCBIfam" id="TIGR01359">
    <property type="entry name" value="UMP_CMP_kin_fam"/>
    <property type="match status" value="1"/>
</dbReference>
<dbReference type="SUPFAM" id="SSF52540">
    <property type="entry name" value="P-loop containing nucleoside triphosphate hydrolases"/>
    <property type="match status" value="1"/>
</dbReference>
<feature type="binding site" evidence="9">
    <location>
        <position position="181"/>
    </location>
    <ligand>
        <name>ATP</name>
        <dbReference type="ChEBI" id="CHEBI:30616"/>
    </ligand>
</feature>
<feature type="binding site" evidence="9">
    <location>
        <position position="198"/>
    </location>
    <ligand>
        <name>a ribonucleoside 5'-phosphate</name>
        <dbReference type="ChEBI" id="CHEBI:58043"/>
    </ligand>
</feature>
<dbReference type="HAMAP" id="MF_03172">
    <property type="entry name" value="Adenylate_kinase_UMP_CMP_kin"/>
    <property type="match status" value="1"/>
</dbReference>
<proteinExistence type="inferred from homology"/>
<dbReference type="GO" id="GO:0009123">
    <property type="term" value="P:nucleoside monophosphate metabolic process"/>
    <property type="evidence" value="ECO:0007669"/>
    <property type="project" value="UniProtKB-ARBA"/>
</dbReference>
<feature type="binding site" evidence="9">
    <location>
        <begin position="109"/>
        <end position="111"/>
    </location>
    <ligand>
        <name>a ribonucleoside 5'-phosphate</name>
        <dbReference type="ChEBI" id="CHEBI:58043"/>
    </ligand>
</feature>
<feature type="region of interest" description="NMPbind" evidence="9">
    <location>
        <begin position="81"/>
        <end position="111"/>
    </location>
</feature>
<reference evidence="10 11" key="1">
    <citation type="submission" date="2024-10" db="EMBL/GenBank/DDBJ databases">
        <title>Updated reference genomes for cyclostephanoid diatoms.</title>
        <authorList>
            <person name="Roberts W.R."/>
            <person name="Alverson A.J."/>
        </authorList>
    </citation>
    <scope>NUCLEOTIDE SEQUENCE [LARGE SCALE GENOMIC DNA]</scope>
    <source>
        <strain evidence="10 11">AJA276-08</strain>
    </source>
</reference>
<name>A0ABD3NMR8_9STRA</name>
<dbReference type="EMBL" id="JALLAZ020001302">
    <property type="protein sequence ID" value="KAL3777250.1"/>
    <property type="molecule type" value="Genomic_DNA"/>
</dbReference>
<dbReference type="PROSITE" id="PS00113">
    <property type="entry name" value="ADENYLATE_KINASE"/>
    <property type="match status" value="1"/>
</dbReference>
<dbReference type="HAMAP" id="MF_00235">
    <property type="entry name" value="Adenylate_kinase_Adk"/>
    <property type="match status" value="1"/>
</dbReference>
<feature type="binding site" evidence="9">
    <location>
        <position position="87"/>
    </location>
    <ligand>
        <name>a ribonucleoside 5'-phosphate</name>
        <dbReference type="ChEBI" id="CHEBI:58043"/>
    </ligand>
</feature>
<feature type="region of interest" description="LID" evidence="9">
    <location>
        <begin position="180"/>
        <end position="190"/>
    </location>
</feature>
<dbReference type="Gene3D" id="3.40.50.300">
    <property type="entry name" value="P-loop containing nucleotide triphosphate hydrolases"/>
    <property type="match status" value="1"/>
</dbReference>
<feature type="binding site" evidence="9">
    <location>
        <position position="187"/>
    </location>
    <ligand>
        <name>a ribonucleoside 5'-phosphate</name>
        <dbReference type="ChEBI" id="CHEBI:58043"/>
    </ligand>
</feature>